<keyword evidence="4" id="KW-1185">Reference proteome</keyword>
<dbReference type="PANTHER" id="PTHR33525">
    <property type="match status" value="1"/>
</dbReference>
<accession>A0AA48WAR7</accession>
<reference evidence="3 4" key="1">
    <citation type="submission" date="2020-11" db="EMBL/GenBank/DDBJ databases">
        <authorList>
            <person name="Sun Q."/>
        </authorList>
    </citation>
    <scope>NUCLEOTIDE SEQUENCE [LARGE SCALE GENOMIC DNA]</scope>
    <source>
        <strain evidence="3 4">P8398</strain>
    </source>
</reference>
<dbReference type="Pfam" id="PF08668">
    <property type="entry name" value="HDOD"/>
    <property type="match status" value="1"/>
</dbReference>
<dbReference type="SUPFAM" id="SSF109604">
    <property type="entry name" value="HD-domain/PDEase-like"/>
    <property type="match status" value="1"/>
</dbReference>
<dbReference type="Proteomes" id="UP000662888">
    <property type="component" value="Chromosome"/>
</dbReference>
<sequence length="333" mass="36162">MKRWLDRLLGSDSEESKPAPAPVVPVPAPVRVRAPDPVHAQQVDALFYRWLAGITPNSGASSDEKIILVDLAYMGQLPMSEITLAPSMPALFPHLLRSMRDSTVSGADLARQLSQDKELEAEILREANRPCHHPHYHTSDPVTTVERATMLLGVNGLRMLVGRAALLPIIISMTPGPFSQLSTPLLWRQCEKCALAASVLAPAVRANPVEAYFAGLLYNLGLIVCFRLLDQVNTEPALPQSEGFIIALHAQARALSVRIAKAWDFPDTVIGAIEQAGQPDGTPLSQALALGDMISRLRMLVDSAHFEADDPFVLEGLDAAGLACFDELQNEDE</sequence>
<dbReference type="InterPro" id="IPR013976">
    <property type="entry name" value="HDOD"/>
</dbReference>
<dbReference type="EMBL" id="CP065053">
    <property type="protein sequence ID" value="QPI48268.1"/>
    <property type="molecule type" value="Genomic_DNA"/>
</dbReference>
<dbReference type="Gene3D" id="1.10.3210.10">
    <property type="entry name" value="Hypothetical protein af1432"/>
    <property type="match status" value="1"/>
</dbReference>
<feature type="region of interest" description="Disordered" evidence="1">
    <location>
        <begin position="1"/>
        <end position="28"/>
    </location>
</feature>
<evidence type="ECO:0000313" key="4">
    <source>
        <dbReference type="Proteomes" id="UP000662888"/>
    </source>
</evidence>
<organism evidence="3 4">
    <name type="scientific">Massilia antarctica</name>
    <dbReference type="NCBI Taxonomy" id="2765360"/>
    <lineage>
        <taxon>Bacteria</taxon>
        <taxon>Pseudomonadati</taxon>
        <taxon>Pseudomonadota</taxon>
        <taxon>Betaproteobacteria</taxon>
        <taxon>Burkholderiales</taxon>
        <taxon>Oxalobacteraceae</taxon>
        <taxon>Telluria group</taxon>
        <taxon>Massilia</taxon>
    </lineage>
</organism>
<name>A0AA48WAR7_9BURK</name>
<feature type="compositionally biased region" description="Pro residues" evidence="1">
    <location>
        <begin position="19"/>
        <end position="28"/>
    </location>
</feature>
<dbReference type="InterPro" id="IPR052340">
    <property type="entry name" value="RNase_Y/CdgJ"/>
</dbReference>
<gene>
    <name evidence="3" type="ORF">IV454_22355</name>
</gene>
<dbReference type="PANTHER" id="PTHR33525:SF6">
    <property type="entry name" value="HDOD DOMAIN-CONTAINING PROTEIN"/>
    <property type="match status" value="1"/>
</dbReference>
<proteinExistence type="predicted"/>
<feature type="domain" description="HDOD" evidence="2">
    <location>
        <begin position="85"/>
        <end position="279"/>
    </location>
</feature>
<dbReference type="RefSeq" id="WP_206087901.1">
    <property type="nucleotide sequence ID" value="NZ_CP065053.1"/>
</dbReference>
<evidence type="ECO:0000313" key="3">
    <source>
        <dbReference type="EMBL" id="QPI48268.1"/>
    </source>
</evidence>
<dbReference type="PROSITE" id="PS51833">
    <property type="entry name" value="HDOD"/>
    <property type="match status" value="1"/>
</dbReference>
<evidence type="ECO:0000256" key="1">
    <source>
        <dbReference type="SAM" id="MobiDB-lite"/>
    </source>
</evidence>
<evidence type="ECO:0000259" key="2">
    <source>
        <dbReference type="PROSITE" id="PS51833"/>
    </source>
</evidence>
<protein>
    <submittedName>
        <fullName evidence="3">HDOD domain-containing protein</fullName>
    </submittedName>
</protein>